<sequence length="107" mass="12339">MSNDPILSAELCVLMRKQKMVTKKSAWSQRLVTLNPTNITINLGKKNEVLELLDLEAIVQPKIEKPTPRYFLKLSKYGKRPVFLEFATENKQNVWKEKISACVSEFV</sequence>
<protein>
    <recommendedName>
        <fullName evidence="3">PH domain-containing protein</fullName>
    </recommendedName>
</protein>
<gene>
    <name evidence="1" type="ORF">M0813_25634</name>
</gene>
<evidence type="ECO:0008006" key="3">
    <source>
        <dbReference type="Google" id="ProtNLM"/>
    </source>
</evidence>
<evidence type="ECO:0000313" key="2">
    <source>
        <dbReference type="Proteomes" id="UP001150062"/>
    </source>
</evidence>
<evidence type="ECO:0000313" key="1">
    <source>
        <dbReference type="EMBL" id="KAJ6239051.1"/>
    </source>
</evidence>
<reference evidence="1" key="1">
    <citation type="submission" date="2022-08" db="EMBL/GenBank/DDBJ databases">
        <title>Novel sulfate-reducing endosymbionts in the free-living metamonad Anaeramoeba.</title>
        <authorList>
            <person name="Jerlstrom-Hultqvist J."/>
            <person name="Cepicka I."/>
            <person name="Gallot-Lavallee L."/>
            <person name="Salas-Leiva D."/>
            <person name="Curtis B.A."/>
            <person name="Zahonova K."/>
            <person name="Pipaliya S."/>
            <person name="Dacks J."/>
            <person name="Roger A.J."/>
        </authorList>
    </citation>
    <scope>NUCLEOTIDE SEQUENCE</scope>
    <source>
        <strain evidence="1">Schooner1</strain>
    </source>
</reference>
<name>A0ABQ8Y2H4_9EUKA</name>
<keyword evidence="2" id="KW-1185">Reference proteome</keyword>
<dbReference type="Proteomes" id="UP001150062">
    <property type="component" value="Unassembled WGS sequence"/>
</dbReference>
<proteinExistence type="predicted"/>
<accession>A0ABQ8Y2H4</accession>
<comment type="caution">
    <text evidence="1">The sequence shown here is derived from an EMBL/GenBank/DDBJ whole genome shotgun (WGS) entry which is preliminary data.</text>
</comment>
<dbReference type="EMBL" id="JAOAOG010000231">
    <property type="protein sequence ID" value="KAJ6239051.1"/>
    <property type="molecule type" value="Genomic_DNA"/>
</dbReference>
<organism evidence="1 2">
    <name type="scientific">Anaeramoeba flamelloides</name>
    <dbReference type="NCBI Taxonomy" id="1746091"/>
    <lineage>
        <taxon>Eukaryota</taxon>
        <taxon>Metamonada</taxon>
        <taxon>Anaeramoebidae</taxon>
        <taxon>Anaeramoeba</taxon>
    </lineage>
</organism>